<dbReference type="InterPro" id="IPR028995">
    <property type="entry name" value="Glyco_hydro_57/38_cen_sf"/>
</dbReference>
<dbReference type="InterPro" id="IPR011330">
    <property type="entry name" value="Glyco_hydro/deAcase_b/a-brl"/>
</dbReference>
<dbReference type="CDD" id="cd10792">
    <property type="entry name" value="GH57N_AmyC_like"/>
    <property type="match status" value="1"/>
</dbReference>
<dbReference type="RefSeq" id="WP_231705662.1">
    <property type="nucleotide sequence ID" value="NZ_BDUF01000011.1"/>
</dbReference>
<evidence type="ECO:0000256" key="9">
    <source>
        <dbReference type="RuleBase" id="RU361196"/>
    </source>
</evidence>
<dbReference type="GO" id="GO:0005576">
    <property type="term" value="C:extracellular region"/>
    <property type="evidence" value="ECO:0007669"/>
    <property type="project" value="TreeGrafter"/>
</dbReference>
<feature type="binding site" evidence="8">
    <location>
        <position position="257"/>
    </location>
    <ligand>
        <name>substrate</name>
    </ligand>
</feature>
<feature type="active site" description="Nucleophile" evidence="7">
    <location>
        <position position="188"/>
    </location>
</feature>
<evidence type="ECO:0000313" key="14">
    <source>
        <dbReference type="Proteomes" id="UP000217785"/>
    </source>
</evidence>
<evidence type="ECO:0000259" key="10">
    <source>
        <dbReference type="Pfam" id="PF03065"/>
    </source>
</evidence>
<evidence type="ECO:0000256" key="5">
    <source>
        <dbReference type="ARBA" id="ARBA00022679"/>
    </source>
</evidence>
<feature type="domain" description="1,4-alpha-glucan branching enzyme C-terminal" evidence="12">
    <location>
        <begin position="424"/>
        <end position="523"/>
    </location>
</feature>
<dbReference type="InterPro" id="IPR004300">
    <property type="entry name" value="Glyco_hydro_57_N"/>
</dbReference>
<evidence type="ECO:0000259" key="12">
    <source>
        <dbReference type="Pfam" id="PF09210"/>
    </source>
</evidence>
<evidence type="ECO:0000259" key="11">
    <source>
        <dbReference type="Pfam" id="PF08323"/>
    </source>
</evidence>
<evidence type="ECO:0000256" key="7">
    <source>
        <dbReference type="PIRSR" id="PIRSR640042-1"/>
    </source>
</evidence>
<evidence type="ECO:0000256" key="2">
    <source>
        <dbReference type="ARBA" id="ARBA00006821"/>
    </source>
</evidence>
<feature type="binding site" evidence="8">
    <location>
        <position position="403"/>
    </location>
    <ligand>
        <name>substrate</name>
    </ligand>
</feature>
<dbReference type="Proteomes" id="UP000217785">
    <property type="component" value="Unassembled WGS sequence"/>
</dbReference>
<keyword evidence="4" id="KW-0328">Glycosyltransferase</keyword>
<dbReference type="Gene3D" id="3.40.50.2000">
    <property type="entry name" value="Glycogen Phosphorylase B"/>
    <property type="match status" value="1"/>
</dbReference>
<keyword evidence="6 9" id="KW-0119">Carbohydrate metabolism</keyword>
<evidence type="ECO:0000256" key="8">
    <source>
        <dbReference type="PIRSR" id="PIRSR640042-2"/>
    </source>
</evidence>
<sequence length="600" mass="70276">MAKGYLALVLHAHLPYVRHPESDKYLEERWLFEALTETYIPLLQVFRGLVRDGVDFRITISITPTLLSMLTDELLQQRYLQHLDRLIELADREVTRTSNSPDFNRLARHYADTFTSVRSFYLQNGCNPVTVFRDLQELGKLEIITSAATHAFLPLMMTEEAIRAQIRTGVDIYQSHFGRPPRGIWLPECGFMPGLDLILKECGIEYFFTDSHGVETGEPVPVFGTLSPVLTPHGVAAFPRDRESSQQVWSAREGYPGDYDYREYYRDIGFDLDFETVAPYIHPDGIRVNTGIKYFRITGGGEQKEPYNPDWAREKAARHAEHFLFNRQKQADHWAWHMGRKPVIVAPYDAELFGHWWYEGPVWLDMLLRKIHFDQDTVKTLTPSEYLELYFDYQVCRLPMSSWGRNGYADVWLRGENDWIYPALHQVEQRMVELANVHENPNPIAERALKQAARELMLAQSSDWAFIMDNKTMVEYAVKRTKQHVNRFTRLYEMLKSGIIDPDWLTQLEEIDNLFPGLDYRVYRSKQRIRQYHADPKRPRVMMLSWEFPPMTVGGLARHVYDLSRYLVRNGWEVHVVTAEIGESPHMKWWRGYMCTGFMS</sequence>
<dbReference type="InterPro" id="IPR027291">
    <property type="entry name" value="Glyco_hydro_38_N_sf"/>
</dbReference>
<name>A0A292YKB3_9BACL</name>
<feature type="binding site" evidence="8">
    <location>
        <position position="240"/>
    </location>
    <ligand>
        <name>substrate</name>
    </ligand>
</feature>
<comment type="catalytic activity">
    <reaction evidence="1">
        <text>[(1-&gt;4)-alpha-D-glucosyl](n) + ADP-alpha-D-glucose = [(1-&gt;4)-alpha-D-glucosyl](n+1) + ADP + H(+)</text>
        <dbReference type="Rhea" id="RHEA:18189"/>
        <dbReference type="Rhea" id="RHEA-COMP:9584"/>
        <dbReference type="Rhea" id="RHEA-COMP:9587"/>
        <dbReference type="ChEBI" id="CHEBI:15378"/>
        <dbReference type="ChEBI" id="CHEBI:15444"/>
        <dbReference type="ChEBI" id="CHEBI:57498"/>
        <dbReference type="ChEBI" id="CHEBI:456216"/>
        <dbReference type="EC" id="2.4.1.21"/>
    </reaction>
</comment>
<dbReference type="PANTHER" id="PTHR41695:SF1">
    <property type="entry name" value="1,4-ALPHA-GLUCAN BRANCHING ENZYME TK1436"/>
    <property type="match status" value="1"/>
</dbReference>
<dbReference type="GO" id="GO:0030979">
    <property type="term" value="P:alpha-glucan biosynthetic process"/>
    <property type="evidence" value="ECO:0007669"/>
    <property type="project" value="InterPro"/>
</dbReference>
<dbReference type="Pfam" id="PF08323">
    <property type="entry name" value="Glyco_transf_5"/>
    <property type="match status" value="1"/>
</dbReference>
<dbReference type="InterPro" id="IPR040042">
    <property type="entry name" value="Branching_enz_MT3115-like"/>
</dbReference>
<dbReference type="GO" id="GO:0003844">
    <property type="term" value="F:1,4-alpha-glucan branching enzyme activity"/>
    <property type="evidence" value="ECO:0007669"/>
    <property type="project" value="InterPro"/>
</dbReference>
<keyword evidence="5 13" id="KW-0808">Transferase</keyword>
<dbReference type="SUPFAM" id="SSF53756">
    <property type="entry name" value="UDP-Glycosyltransferase/glycogen phosphorylase"/>
    <property type="match status" value="1"/>
</dbReference>
<evidence type="ECO:0000313" key="13">
    <source>
        <dbReference type="EMBL" id="GAX88925.1"/>
    </source>
</evidence>
<protein>
    <recommendedName>
        <fullName evidence="3">starch synthase</fullName>
        <ecNumber evidence="3">2.4.1.21</ecNumber>
    </recommendedName>
</protein>
<dbReference type="GO" id="GO:0009011">
    <property type="term" value="F:alpha-1,4-glucan glucosyltransferase (ADP-glucose donor) activity"/>
    <property type="evidence" value="ECO:0007669"/>
    <property type="project" value="UniProtKB-EC"/>
</dbReference>
<gene>
    <name evidence="13" type="ORF">EFBL_0539</name>
</gene>
<dbReference type="InterPro" id="IPR037090">
    <property type="entry name" value="57_glycoside_trans_central"/>
</dbReference>
<reference evidence="14" key="1">
    <citation type="submission" date="2017-07" db="EMBL/GenBank/DDBJ databases">
        <title>Draft genome sequence of Effusibacillus lacus strain skLN1.</title>
        <authorList>
            <person name="Watanabe M."/>
            <person name="Kojima H."/>
            <person name="Fukui M."/>
        </authorList>
    </citation>
    <scope>NUCLEOTIDE SEQUENCE [LARGE SCALE GENOMIC DNA]</scope>
    <source>
        <strain evidence="14">skLN1</strain>
    </source>
</reference>
<dbReference type="Gene3D" id="3.20.110.10">
    <property type="entry name" value="Glycoside hydrolase 38, N terminal domain"/>
    <property type="match status" value="1"/>
</dbReference>
<feature type="domain" description="Glycoside hydrolase family 57 N-terminal" evidence="10">
    <location>
        <begin position="7"/>
        <end position="397"/>
    </location>
</feature>
<evidence type="ECO:0000256" key="6">
    <source>
        <dbReference type="ARBA" id="ARBA00023277"/>
    </source>
</evidence>
<feature type="binding site" evidence="8">
    <location>
        <position position="463"/>
    </location>
    <ligand>
        <name>substrate</name>
    </ligand>
</feature>
<accession>A0A292YKB3</accession>
<dbReference type="AlphaFoldDB" id="A0A292YKB3"/>
<keyword evidence="14" id="KW-1185">Reference proteome</keyword>
<dbReference type="PANTHER" id="PTHR41695">
    <property type="entry name" value="1,4-ALPHA-GLUCAN BRANCHING ENZYME RV3031-RELATED"/>
    <property type="match status" value="1"/>
</dbReference>
<comment type="caution">
    <text evidence="13">The sequence shown here is derived from an EMBL/GenBank/DDBJ whole genome shotgun (WGS) entry which is preliminary data.</text>
</comment>
<dbReference type="EC" id="2.4.1.21" evidence="3"/>
<dbReference type="InterPro" id="IPR013534">
    <property type="entry name" value="Starch_synth_cat_dom"/>
</dbReference>
<dbReference type="SUPFAM" id="SSF88688">
    <property type="entry name" value="Families 57/38 glycoside transferase middle domain"/>
    <property type="match status" value="1"/>
</dbReference>
<evidence type="ECO:0000256" key="3">
    <source>
        <dbReference type="ARBA" id="ARBA00012588"/>
    </source>
</evidence>
<dbReference type="Pfam" id="PF09210">
    <property type="entry name" value="BE_C"/>
    <property type="match status" value="1"/>
</dbReference>
<dbReference type="Pfam" id="PF03065">
    <property type="entry name" value="Glyco_hydro_57"/>
    <property type="match status" value="1"/>
</dbReference>
<evidence type="ECO:0000256" key="4">
    <source>
        <dbReference type="ARBA" id="ARBA00022676"/>
    </source>
</evidence>
<dbReference type="SUPFAM" id="SSF88713">
    <property type="entry name" value="Glycoside hydrolase/deacetylase"/>
    <property type="match status" value="1"/>
</dbReference>
<proteinExistence type="inferred from homology"/>
<comment type="similarity">
    <text evidence="2 9">Belongs to the glycosyl hydrolase 57 family.</text>
</comment>
<organism evidence="13 14">
    <name type="scientific">Effusibacillus lacus</name>
    <dbReference type="NCBI Taxonomy" id="1348429"/>
    <lineage>
        <taxon>Bacteria</taxon>
        <taxon>Bacillati</taxon>
        <taxon>Bacillota</taxon>
        <taxon>Bacilli</taxon>
        <taxon>Bacillales</taxon>
        <taxon>Alicyclobacillaceae</taxon>
        <taxon>Effusibacillus</taxon>
    </lineage>
</organism>
<dbReference type="InterPro" id="IPR015293">
    <property type="entry name" value="BE_C"/>
</dbReference>
<evidence type="ECO:0000256" key="1">
    <source>
        <dbReference type="ARBA" id="ARBA00001478"/>
    </source>
</evidence>
<feature type="domain" description="Starch synthase catalytic" evidence="11">
    <location>
        <begin position="540"/>
        <end position="582"/>
    </location>
</feature>
<dbReference type="EMBL" id="BDUF01000011">
    <property type="protein sequence ID" value="GAX88925.1"/>
    <property type="molecule type" value="Genomic_DNA"/>
</dbReference>
<feature type="active site" description="Proton donor" evidence="7">
    <location>
        <position position="349"/>
    </location>
</feature>
<dbReference type="Gene3D" id="1.20.1430.10">
    <property type="entry name" value="Families 57/38 glycoside transferase, middle domain"/>
    <property type="match status" value="1"/>
</dbReference>